<dbReference type="PANTHER" id="PTHR42852">
    <property type="entry name" value="THIOL:DISULFIDE INTERCHANGE PROTEIN DSBE"/>
    <property type="match status" value="1"/>
</dbReference>
<gene>
    <name evidence="2" type="ORF">DFR31_2661</name>
</gene>
<dbReference type="OrthoDB" id="9788279at2"/>
<dbReference type="SUPFAM" id="SSF52833">
    <property type="entry name" value="Thioredoxin-like"/>
    <property type="match status" value="1"/>
</dbReference>
<organism evidence="2 3">
    <name type="scientific">Alkalispirillum mobile</name>
    <dbReference type="NCBI Taxonomy" id="85925"/>
    <lineage>
        <taxon>Bacteria</taxon>
        <taxon>Pseudomonadati</taxon>
        <taxon>Pseudomonadota</taxon>
        <taxon>Gammaproteobacteria</taxon>
        <taxon>Chromatiales</taxon>
        <taxon>Ectothiorhodospiraceae</taxon>
        <taxon>Alkalispirillum</taxon>
    </lineage>
</organism>
<dbReference type="InterPro" id="IPR013766">
    <property type="entry name" value="Thioredoxin_domain"/>
</dbReference>
<reference evidence="2 3" key="1">
    <citation type="submission" date="2018-10" db="EMBL/GenBank/DDBJ databases">
        <title>Genomic Encyclopedia of Type Strains, Phase IV (KMG-IV): sequencing the most valuable type-strain genomes for metagenomic binning, comparative biology and taxonomic classification.</title>
        <authorList>
            <person name="Goeker M."/>
        </authorList>
    </citation>
    <scope>NUCLEOTIDE SEQUENCE [LARGE SCALE GENOMIC DNA]</scope>
    <source>
        <strain evidence="2 3">DSM 12769</strain>
    </source>
</reference>
<dbReference type="InterPro" id="IPR050553">
    <property type="entry name" value="Thioredoxin_ResA/DsbE_sf"/>
</dbReference>
<dbReference type="InterPro" id="IPR036249">
    <property type="entry name" value="Thioredoxin-like_sf"/>
</dbReference>
<evidence type="ECO:0000313" key="3">
    <source>
        <dbReference type="Proteomes" id="UP000275461"/>
    </source>
</evidence>
<dbReference type="Proteomes" id="UP000275461">
    <property type="component" value="Unassembled WGS sequence"/>
</dbReference>
<sequence length="170" mass="19328">MRLVPRSLLFVVVVLGAALAGALGYQAWEDSRPETRPELTLPDLQDRERSLAEWDGKLIALNFWATWCPPCVEEMPLFQALQDEYGDQGLQFIGVAVDRPDAVAEFIEEHDIRYPILYGRQAAMSAGQDFGNQAGTLPWTVIIDQQGHIRHVFDREVKREQIEPVIRELL</sequence>
<dbReference type="InterPro" id="IPR000866">
    <property type="entry name" value="AhpC/TSA"/>
</dbReference>
<dbReference type="GO" id="GO:0016209">
    <property type="term" value="F:antioxidant activity"/>
    <property type="evidence" value="ECO:0007669"/>
    <property type="project" value="InterPro"/>
</dbReference>
<dbReference type="Pfam" id="PF00578">
    <property type="entry name" value="AhpC-TSA"/>
    <property type="match status" value="1"/>
</dbReference>
<evidence type="ECO:0000313" key="2">
    <source>
        <dbReference type="EMBL" id="RLK46531.1"/>
    </source>
</evidence>
<proteinExistence type="predicted"/>
<dbReference type="PANTHER" id="PTHR42852:SF17">
    <property type="entry name" value="THIOREDOXIN-LIKE PROTEIN HI_1115"/>
    <property type="match status" value="1"/>
</dbReference>
<dbReference type="PROSITE" id="PS51352">
    <property type="entry name" value="THIOREDOXIN_2"/>
    <property type="match status" value="1"/>
</dbReference>
<name>A0A498C243_9GAMM</name>
<dbReference type="Gene3D" id="3.40.30.10">
    <property type="entry name" value="Glutaredoxin"/>
    <property type="match status" value="1"/>
</dbReference>
<dbReference type="GO" id="GO:0016491">
    <property type="term" value="F:oxidoreductase activity"/>
    <property type="evidence" value="ECO:0007669"/>
    <property type="project" value="InterPro"/>
</dbReference>
<dbReference type="AlphaFoldDB" id="A0A498C243"/>
<dbReference type="CDD" id="cd02966">
    <property type="entry name" value="TlpA_like_family"/>
    <property type="match status" value="1"/>
</dbReference>
<feature type="domain" description="Thioredoxin" evidence="1">
    <location>
        <begin position="30"/>
        <end position="170"/>
    </location>
</feature>
<dbReference type="EMBL" id="RCDA01000006">
    <property type="protein sequence ID" value="RLK46531.1"/>
    <property type="molecule type" value="Genomic_DNA"/>
</dbReference>
<evidence type="ECO:0000259" key="1">
    <source>
        <dbReference type="PROSITE" id="PS51352"/>
    </source>
</evidence>
<comment type="caution">
    <text evidence="2">The sequence shown here is derived from an EMBL/GenBank/DDBJ whole genome shotgun (WGS) entry which is preliminary data.</text>
</comment>
<accession>A0A498C243</accession>
<protein>
    <submittedName>
        <fullName evidence="2">Peroxiredoxin</fullName>
    </submittedName>
</protein>
<keyword evidence="3" id="KW-1185">Reference proteome</keyword>
<dbReference type="RefSeq" id="WP_121443166.1">
    <property type="nucleotide sequence ID" value="NZ_RCDA01000006.1"/>
</dbReference>